<comment type="similarity">
    <text evidence="3">Belongs to the zyxin/ajuba family.</text>
</comment>
<evidence type="ECO:0000256" key="16">
    <source>
        <dbReference type="PROSITE-ProRule" id="PRU00125"/>
    </source>
</evidence>
<keyword evidence="14 16" id="KW-0440">LIM domain</keyword>
<evidence type="ECO:0000313" key="20">
    <source>
        <dbReference type="EMBL" id="KAF5902450.1"/>
    </source>
</evidence>
<feature type="compositionally biased region" description="Polar residues" evidence="18">
    <location>
        <begin position="244"/>
        <end position="259"/>
    </location>
</feature>
<dbReference type="EC" id="2.1.1.348" evidence="4"/>
<evidence type="ECO:0000256" key="12">
    <source>
        <dbReference type="ARBA" id="ARBA00022889"/>
    </source>
</evidence>
<evidence type="ECO:0000256" key="18">
    <source>
        <dbReference type="SAM" id="MobiDB-lite"/>
    </source>
</evidence>
<evidence type="ECO:0000256" key="13">
    <source>
        <dbReference type="ARBA" id="ARBA00022949"/>
    </source>
</evidence>
<dbReference type="Pfam" id="PF00412">
    <property type="entry name" value="LIM"/>
    <property type="match status" value="2"/>
</dbReference>
<keyword evidence="7" id="KW-0808">Transferase</keyword>
<feature type="compositionally biased region" description="Polar residues" evidence="18">
    <location>
        <begin position="171"/>
        <end position="183"/>
    </location>
</feature>
<dbReference type="AlphaFoldDB" id="A0A8J4USY2"/>
<evidence type="ECO:0000256" key="2">
    <source>
        <dbReference type="ARBA" id="ARBA00004496"/>
    </source>
</evidence>
<keyword evidence="8" id="KW-0949">S-adenosyl-L-methionine</keyword>
<feature type="region of interest" description="Disordered" evidence="18">
    <location>
        <begin position="548"/>
        <end position="593"/>
    </location>
</feature>
<evidence type="ECO:0000256" key="7">
    <source>
        <dbReference type="ARBA" id="ARBA00022679"/>
    </source>
</evidence>
<feature type="compositionally biased region" description="Low complexity" evidence="18">
    <location>
        <begin position="303"/>
        <end position="312"/>
    </location>
</feature>
<feature type="non-terminal residue" evidence="20">
    <location>
        <position position="1076"/>
    </location>
</feature>
<dbReference type="GO" id="GO:0036396">
    <property type="term" value="C:RNA N6-methyladenosine methyltransferase complex"/>
    <property type="evidence" value="ECO:0007669"/>
    <property type="project" value="TreeGrafter"/>
</dbReference>
<dbReference type="SUPFAM" id="SSF57716">
    <property type="entry name" value="Glucocorticoid receptor-like (DNA-binding domain)"/>
    <property type="match status" value="3"/>
</dbReference>
<feature type="compositionally biased region" description="Low complexity" evidence="18">
    <location>
        <begin position="699"/>
        <end position="724"/>
    </location>
</feature>
<keyword evidence="13" id="KW-0965">Cell junction</keyword>
<feature type="domain" description="LIM zinc-binding" evidence="19">
    <location>
        <begin position="430"/>
        <end position="490"/>
    </location>
</feature>
<keyword evidence="5" id="KW-0963">Cytoplasm</keyword>
<dbReference type="FunFam" id="2.10.110.10:FF:000047">
    <property type="entry name" value="lipoma-preferred partner isoform X1"/>
    <property type="match status" value="1"/>
</dbReference>
<dbReference type="FunFam" id="2.10.110.10:FF:000027">
    <property type="entry name" value="lipoma-preferred partner isoform X1"/>
    <property type="match status" value="1"/>
</dbReference>
<evidence type="ECO:0000256" key="14">
    <source>
        <dbReference type="ARBA" id="ARBA00023038"/>
    </source>
</evidence>
<dbReference type="SMART" id="SM00132">
    <property type="entry name" value="LIM"/>
    <property type="match status" value="3"/>
</dbReference>
<protein>
    <recommendedName>
        <fullName evidence="4">mRNA m(6)A methyltransferase</fullName>
        <ecNumber evidence="4">2.1.1.348</ecNumber>
    </recommendedName>
</protein>
<dbReference type="GO" id="GO:0005634">
    <property type="term" value="C:nucleus"/>
    <property type="evidence" value="ECO:0007669"/>
    <property type="project" value="InterPro"/>
</dbReference>
<keyword evidence="11 16" id="KW-0862">Zinc</keyword>
<dbReference type="CDD" id="cd09350">
    <property type="entry name" value="LIM1_TRIP6"/>
    <property type="match status" value="1"/>
</dbReference>
<name>A0A8J4USY2_CLAMG</name>
<feature type="region of interest" description="Disordered" evidence="18">
    <location>
        <begin position="696"/>
        <end position="752"/>
    </location>
</feature>
<reference evidence="20" key="1">
    <citation type="submission" date="2020-07" db="EMBL/GenBank/DDBJ databases">
        <title>Clarias magur genome sequencing, assembly and annotation.</title>
        <authorList>
            <person name="Kushwaha B."/>
            <person name="Kumar R."/>
            <person name="Das P."/>
            <person name="Joshi C.G."/>
            <person name="Kumar D."/>
            <person name="Nagpure N.S."/>
            <person name="Pandey M."/>
            <person name="Agarwal S."/>
            <person name="Srivastava S."/>
            <person name="Singh M."/>
            <person name="Sahoo L."/>
            <person name="Jayasankar P."/>
            <person name="Meher P.K."/>
            <person name="Koringa P.G."/>
            <person name="Iquebal M.A."/>
            <person name="Das S.P."/>
            <person name="Bit A."/>
            <person name="Patnaik S."/>
            <person name="Patel N."/>
            <person name="Shah T.M."/>
            <person name="Hinsu A."/>
            <person name="Jena J.K."/>
        </authorList>
    </citation>
    <scope>NUCLEOTIDE SEQUENCE</scope>
    <source>
        <strain evidence="20">CIFAMagur01</strain>
        <tissue evidence="20">Testis</tissue>
    </source>
</reference>
<dbReference type="GO" id="GO:0070161">
    <property type="term" value="C:anchoring junction"/>
    <property type="evidence" value="ECO:0007669"/>
    <property type="project" value="UniProtKB-SubCell"/>
</dbReference>
<dbReference type="GO" id="GO:0001510">
    <property type="term" value="P:RNA methylation"/>
    <property type="evidence" value="ECO:0007669"/>
    <property type="project" value="InterPro"/>
</dbReference>
<evidence type="ECO:0000256" key="5">
    <source>
        <dbReference type="ARBA" id="ARBA00022490"/>
    </source>
</evidence>
<dbReference type="GO" id="GO:0046872">
    <property type="term" value="F:metal ion binding"/>
    <property type="evidence" value="ECO:0007669"/>
    <property type="project" value="UniProtKB-KW"/>
</dbReference>
<dbReference type="PROSITE" id="PS51143">
    <property type="entry name" value="MT_A70"/>
    <property type="match status" value="1"/>
</dbReference>
<dbReference type="PROSITE" id="PS50023">
    <property type="entry name" value="LIM_DOMAIN_2"/>
    <property type="match status" value="2"/>
</dbReference>
<proteinExistence type="inferred from homology"/>
<keyword evidence="21" id="KW-1185">Reference proteome</keyword>
<comment type="subcellular location">
    <subcellularLocation>
        <location evidence="1">Cell junction</location>
    </subcellularLocation>
    <subcellularLocation>
        <location evidence="2">Cytoplasm</location>
    </subcellularLocation>
</comment>
<evidence type="ECO:0000256" key="1">
    <source>
        <dbReference type="ARBA" id="ARBA00004282"/>
    </source>
</evidence>
<feature type="compositionally biased region" description="Polar residues" evidence="18">
    <location>
        <begin position="11"/>
        <end position="24"/>
    </location>
</feature>
<evidence type="ECO:0000256" key="9">
    <source>
        <dbReference type="ARBA" id="ARBA00022723"/>
    </source>
</evidence>
<dbReference type="OrthoDB" id="25414at2759"/>
<feature type="region of interest" description="Disordered" evidence="18">
    <location>
        <begin position="169"/>
        <end position="344"/>
    </location>
</feature>
<keyword evidence="20" id="KW-0675">Receptor</keyword>
<sequence>MSSPPWLPPRTLSSPERTTAQMSHTGPAFYRPPKKGPPDQRAKYGVYDQNGAASGNGVPSRYIAAGPSGGIMHHQHQEGYSGASSYLSPQEEHYYPPGHGPKDDHLFWSTHMTSYDHHKCGPDKHLSSIDAEIDSLTCMLADMDSHPQNTSTQLYDNVPYNMHLHSERYKSSNQTGAPSQTRPSMGYPPHPQSQYHPSPPYASTPKPEYTYPSPSSSAHKPYPQPIPASYTTASTPSGPRFTVQVKTAQPVTYSQSGRQAEQAYTPPPPRQHATCPAPQDRPHYSEVPGQGQGWYPPPPPPAQQAYGDPAAYKAGSGSVQVPSRVQGPPGKKGQEQNYQATVPRPEEELDRLTKKLVYDMNHPPTEEYFGRCARCGDNVLGDGSGCIAMEQVFHVECFTCITCHAQLRGKPFYALDKKSYCESCYISTLERCSKCSKPILDRILRAMGKAYHPRCFNCVVCGCCLDGVPFTVDATSQIHCIEDFHRKFAPRCSVCGEPIMPEPGQEETVRIVALDRSFHVNCYVCEMSDTWSDIQAHKKKLDSLRERLQRRRKDPTQLGVEVGGSDGVPTRSDSPGPIIQTPTELEEERPPDPELERRLLEYLSELSLTLPTDSLAITNQLNSPESPVSQGCIRSLLLKFSAQELIEVRQPNNSSSSLSTLVVSVDHTKLWAMISSSTPQPQKAGVKRKGDEIIHQKRAPGSSPLLQSASSPSKTSSISSASSSQLCGTSDWKSGSGGAGAEKKGRINKGKTSHLDMEIESLLSQQSTKEQQSKKVSREILELLNTSSAREQSIVEKFRSRGRAQVQEFCDHGTKEECMRYGDTPQPCNKLHFRRIINKHTDESLGDCSFLNTCFHMDTCKYVHYEIDSPPEAESGSTGPQPGTTELTLHAGDGDSNVGKLFPSQWICCDIRYLDVSILGKFAVVMADPPWDIHMELPYGTLTDDEMRKLNIPILQDDGFLFLWVTGRAMELGRECLSLWGYERVDEIIWVKTNQLQRIIRTGRTGHWLNHGKEHCLVGVKGNPQGFNRGLDCDVIVAEVRSTSHKPDEIYGMIERLSPGTRKIELFGRPHNVQPN</sequence>
<evidence type="ECO:0000256" key="4">
    <source>
        <dbReference type="ARBA" id="ARBA00012160"/>
    </source>
</evidence>
<dbReference type="InterPro" id="IPR001781">
    <property type="entry name" value="Znf_LIM"/>
</dbReference>
<dbReference type="EMBL" id="QNUK01000089">
    <property type="protein sequence ID" value="KAF5902450.1"/>
    <property type="molecule type" value="Genomic_DNA"/>
</dbReference>
<evidence type="ECO:0000313" key="21">
    <source>
        <dbReference type="Proteomes" id="UP000727407"/>
    </source>
</evidence>
<dbReference type="Proteomes" id="UP000727407">
    <property type="component" value="Unassembled WGS sequence"/>
</dbReference>
<feature type="compositionally biased region" description="Polar residues" evidence="18">
    <location>
        <begin position="875"/>
        <end position="887"/>
    </location>
</feature>
<evidence type="ECO:0000256" key="17">
    <source>
        <dbReference type="PROSITE-ProRule" id="PRU00489"/>
    </source>
</evidence>
<comment type="similarity">
    <text evidence="17">Belongs to the MT-A70-like family.</text>
</comment>
<evidence type="ECO:0000256" key="15">
    <source>
        <dbReference type="ARBA" id="ARBA00048957"/>
    </source>
</evidence>
<evidence type="ECO:0000256" key="10">
    <source>
        <dbReference type="ARBA" id="ARBA00022737"/>
    </source>
</evidence>
<dbReference type="Pfam" id="PF05063">
    <property type="entry name" value="MT-A70"/>
    <property type="match status" value="1"/>
</dbReference>
<accession>A0A8J4USY2</accession>
<gene>
    <name evidence="20" type="primary">mettl3</name>
    <name evidence="20" type="ORF">DAT39_007820</name>
</gene>
<dbReference type="PANTHER" id="PTHR12829:SF7">
    <property type="entry name" value="N6-ADENOSINE-METHYLTRANSFERASE CATALYTIC SUBUNIT"/>
    <property type="match status" value="1"/>
</dbReference>
<dbReference type="InterPro" id="IPR007757">
    <property type="entry name" value="MT-A70-like"/>
</dbReference>
<evidence type="ECO:0000256" key="8">
    <source>
        <dbReference type="ARBA" id="ARBA00022691"/>
    </source>
</evidence>
<dbReference type="GO" id="GO:0007155">
    <property type="term" value="P:cell adhesion"/>
    <property type="evidence" value="ECO:0007669"/>
    <property type="project" value="UniProtKB-KW"/>
</dbReference>
<feature type="region of interest" description="Disordered" evidence="18">
    <location>
        <begin position="871"/>
        <end position="890"/>
    </location>
</feature>
<evidence type="ECO:0000259" key="19">
    <source>
        <dbReference type="PROSITE" id="PS50023"/>
    </source>
</evidence>
<dbReference type="SUPFAM" id="SSF53335">
    <property type="entry name" value="S-adenosyl-L-methionine-dependent methyltransferases"/>
    <property type="match status" value="1"/>
</dbReference>
<dbReference type="InterPro" id="IPR029063">
    <property type="entry name" value="SAM-dependent_MTases_sf"/>
</dbReference>
<keyword evidence="12" id="KW-0130">Cell adhesion</keyword>
<dbReference type="InterPro" id="IPR025848">
    <property type="entry name" value="MT-A70"/>
</dbReference>
<comment type="catalytic activity">
    <reaction evidence="15">
        <text>an adenosine in mRNA + S-adenosyl-L-methionine = an N(6)-methyladenosine in mRNA + S-adenosyl-L-homocysteine + H(+)</text>
        <dbReference type="Rhea" id="RHEA:55584"/>
        <dbReference type="Rhea" id="RHEA-COMP:12414"/>
        <dbReference type="Rhea" id="RHEA-COMP:12417"/>
        <dbReference type="ChEBI" id="CHEBI:15378"/>
        <dbReference type="ChEBI" id="CHEBI:57856"/>
        <dbReference type="ChEBI" id="CHEBI:59789"/>
        <dbReference type="ChEBI" id="CHEBI:74411"/>
        <dbReference type="ChEBI" id="CHEBI:74449"/>
        <dbReference type="EC" id="2.1.1.348"/>
    </reaction>
</comment>
<feature type="domain" description="LIM zinc-binding" evidence="19">
    <location>
        <begin position="370"/>
        <end position="428"/>
    </location>
</feature>
<evidence type="ECO:0000256" key="3">
    <source>
        <dbReference type="ARBA" id="ARBA00009611"/>
    </source>
</evidence>
<comment type="caution">
    <text evidence="20">The sequence shown here is derived from an EMBL/GenBank/DDBJ whole genome shotgun (WGS) entry which is preliminary data.</text>
</comment>
<evidence type="ECO:0000256" key="11">
    <source>
        <dbReference type="ARBA" id="ARBA00022833"/>
    </source>
</evidence>
<dbReference type="PANTHER" id="PTHR12829">
    <property type="entry name" value="N6-ADENOSINE-METHYLTRANSFERASE"/>
    <property type="match status" value="1"/>
</dbReference>
<dbReference type="Gene3D" id="2.10.110.10">
    <property type="entry name" value="Cysteine Rich Protein"/>
    <property type="match status" value="3"/>
</dbReference>
<dbReference type="GO" id="GO:0005737">
    <property type="term" value="C:cytoplasm"/>
    <property type="evidence" value="ECO:0007669"/>
    <property type="project" value="UniProtKB-SubCell"/>
</dbReference>
<feature type="region of interest" description="Disordered" evidence="18">
    <location>
        <begin position="1"/>
        <end position="58"/>
    </location>
</feature>
<evidence type="ECO:0000256" key="6">
    <source>
        <dbReference type="ARBA" id="ARBA00022603"/>
    </source>
</evidence>
<keyword evidence="6" id="KW-0489">Methyltransferase</keyword>
<feature type="compositionally biased region" description="Pro residues" evidence="18">
    <location>
        <begin position="186"/>
        <end position="202"/>
    </location>
</feature>
<organism evidence="20 21">
    <name type="scientific">Clarias magur</name>
    <name type="common">Asian catfish</name>
    <name type="synonym">Macropteronotus magur</name>
    <dbReference type="NCBI Taxonomy" id="1594786"/>
    <lineage>
        <taxon>Eukaryota</taxon>
        <taxon>Metazoa</taxon>
        <taxon>Chordata</taxon>
        <taxon>Craniata</taxon>
        <taxon>Vertebrata</taxon>
        <taxon>Euteleostomi</taxon>
        <taxon>Actinopterygii</taxon>
        <taxon>Neopterygii</taxon>
        <taxon>Teleostei</taxon>
        <taxon>Ostariophysi</taxon>
        <taxon>Siluriformes</taxon>
        <taxon>Clariidae</taxon>
        <taxon>Clarias</taxon>
    </lineage>
</organism>
<keyword evidence="9 16" id="KW-0479">Metal-binding</keyword>
<dbReference type="GO" id="GO:0001734">
    <property type="term" value="F:mRNA m(6)A methyltransferase activity"/>
    <property type="evidence" value="ECO:0007669"/>
    <property type="project" value="UniProtKB-EC"/>
</dbReference>
<dbReference type="PROSITE" id="PS51563">
    <property type="entry name" value="SAM_MTA70L_1"/>
    <property type="match status" value="1"/>
</dbReference>
<keyword evidence="10" id="KW-0677">Repeat</keyword>